<keyword evidence="1" id="KW-1133">Transmembrane helix</keyword>
<dbReference type="Pfam" id="PF18928">
    <property type="entry name" value="DUF5677"/>
    <property type="match status" value="1"/>
</dbReference>
<feature type="transmembrane region" description="Helical" evidence="1">
    <location>
        <begin position="12"/>
        <end position="32"/>
    </location>
</feature>
<feature type="transmembrane region" description="Helical" evidence="1">
    <location>
        <begin position="124"/>
        <end position="145"/>
    </location>
</feature>
<reference evidence="2 3" key="1">
    <citation type="submission" date="2019-06" db="EMBL/GenBank/DDBJ databases">
        <authorList>
            <person name="Li F."/>
        </authorList>
    </citation>
    <scope>NUCLEOTIDE SEQUENCE [LARGE SCALE GENOMIC DNA]</scope>
    <source>
        <strain evidence="2 3">10F1D-1</strain>
    </source>
</reference>
<feature type="transmembrane region" description="Helical" evidence="1">
    <location>
        <begin position="92"/>
        <end position="112"/>
    </location>
</feature>
<organism evidence="2 3">
    <name type="scientific">Schumannella soli</name>
    <dbReference type="NCBI Taxonomy" id="2590779"/>
    <lineage>
        <taxon>Bacteria</taxon>
        <taxon>Bacillati</taxon>
        <taxon>Actinomycetota</taxon>
        <taxon>Actinomycetes</taxon>
        <taxon>Micrococcales</taxon>
        <taxon>Microbacteriaceae</taxon>
        <taxon>Schumannella</taxon>
    </lineage>
</organism>
<evidence type="ECO:0000313" key="2">
    <source>
        <dbReference type="EMBL" id="TPW75573.1"/>
    </source>
</evidence>
<dbReference type="Proteomes" id="UP000316252">
    <property type="component" value="Unassembled WGS sequence"/>
</dbReference>
<dbReference type="AlphaFoldDB" id="A0A506Y106"/>
<dbReference type="RefSeq" id="WP_141162934.1">
    <property type="nucleotide sequence ID" value="NZ_VHQG01000002.1"/>
</dbReference>
<sequence>MAKLLFSRQLLPIFLGYFGFATVVIATLHWVGWWQLDLLKDTILVVLLVGLPLLFRAANAKDGVVLLGRTFADTLGISALVLFYVNLVSMPLVAELAIQLVVIVLSVTSVLLKYRAGGKPIARVLDVILGLIGLGMLVFTTSQLIANWSSQDLGLIARTLALSIWYPFALLPFIYATSFYSQAQLLFVMLPFFNDREPLPLRVRAAILVGLRFSTRLAGAFTGEWRARVGKLTTAQEARAVMREYRAHMKGRKRLDKELKGVLPEEAVVEVADLQAATDEEPFIRASFDLLRESVVVMVTVAGLRRDTQQENGLDRNQAILVGHFAKSIKLVKGLVRQLSDGHDGDLQLPIFREVLESIATVNYLLGDDGSGARFDSYVNDSMIAEREFKKDVDRQIAQRGRQLPIEERILSSIAASFAAAGVSEDALPSRGANGWPSAEKRVHALGPTAYSAYRMGSNVVHGAFADIEKSHLVRKGTGFEIVLDPVRFRPQPLLTIALLMNDAMLGYITAWVPEARESFSKRLMNLRKKLHDVDTWHEIYLQKDD</sequence>
<gene>
    <name evidence="2" type="ORF">FJ657_06715</name>
</gene>
<accession>A0A506Y106</accession>
<evidence type="ECO:0000256" key="1">
    <source>
        <dbReference type="SAM" id="Phobius"/>
    </source>
</evidence>
<feature type="transmembrane region" description="Helical" evidence="1">
    <location>
        <begin position="38"/>
        <end position="55"/>
    </location>
</feature>
<keyword evidence="3" id="KW-1185">Reference proteome</keyword>
<evidence type="ECO:0000313" key="3">
    <source>
        <dbReference type="Proteomes" id="UP000316252"/>
    </source>
</evidence>
<protein>
    <submittedName>
        <fullName evidence="2">Uncharacterized protein</fullName>
    </submittedName>
</protein>
<name>A0A506Y106_9MICO</name>
<proteinExistence type="predicted"/>
<keyword evidence="1" id="KW-0812">Transmembrane</keyword>
<dbReference type="EMBL" id="VHQG01000002">
    <property type="protein sequence ID" value="TPW75573.1"/>
    <property type="molecule type" value="Genomic_DNA"/>
</dbReference>
<keyword evidence="1" id="KW-0472">Membrane</keyword>
<feature type="transmembrane region" description="Helical" evidence="1">
    <location>
        <begin position="165"/>
        <end position="193"/>
    </location>
</feature>
<dbReference type="OrthoDB" id="5117173at2"/>
<comment type="caution">
    <text evidence="2">The sequence shown here is derived from an EMBL/GenBank/DDBJ whole genome shotgun (WGS) entry which is preliminary data.</text>
</comment>
<dbReference type="InterPro" id="IPR043733">
    <property type="entry name" value="DUF5677"/>
</dbReference>